<reference evidence="5 6" key="1">
    <citation type="journal article" date="2012" name="PLoS ONE">
        <title>The genome of Chelonid herpesvirus 5 harbors atypical genes.</title>
        <authorList>
            <person name="Ackermann M."/>
            <person name="Koriabine M."/>
            <person name="Hartmann-Fritsch F."/>
            <person name="de Jong P.J."/>
            <person name="Lewis T.D."/>
            <person name="Schetle N."/>
            <person name="Work T.M."/>
            <person name="Dagenais J."/>
            <person name="Balazs G.H."/>
            <person name="Leong J.A."/>
        </authorList>
    </citation>
    <scope>NUCLEOTIDE SEQUENCE [LARGE SCALE GENOMIC DNA]</scope>
</reference>
<evidence type="ECO:0000256" key="1">
    <source>
        <dbReference type="ARBA" id="ARBA00005284"/>
    </source>
</evidence>
<keyword evidence="2" id="KW-0945">Host-virus interaction</keyword>
<keyword evidence="6" id="KW-1185">Reference proteome</keyword>
<evidence type="ECO:0000256" key="3">
    <source>
        <dbReference type="SAM" id="MobiDB-lite"/>
    </source>
</evidence>
<dbReference type="RefSeq" id="YP_010795569.1">
    <property type="nucleotide sequence ID" value="NC_075701.1"/>
</dbReference>
<dbReference type="Proteomes" id="UP000325782">
    <property type="component" value="Segment"/>
</dbReference>
<dbReference type="GeneID" id="80532728"/>
<feature type="domain" description="Ig-like" evidence="4">
    <location>
        <begin position="360"/>
        <end position="480"/>
    </location>
</feature>
<evidence type="ECO:0000256" key="2">
    <source>
        <dbReference type="ARBA" id="ARBA00022581"/>
    </source>
</evidence>
<dbReference type="InterPro" id="IPR036179">
    <property type="entry name" value="Ig-like_dom_sf"/>
</dbReference>
<evidence type="ECO:0000313" key="6">
    <source>
        <dbReference type="Proteomes" id="UP000325782"/>
    </source>
</evidence>
<proteinExistence type="inferred from homology"/>
<protein>
    <submittedName>
        <fullName evidence="5">F-Nec2 protein</fullName>
    </submittedName>
</protein>
<dbReference type="KEGG" id="vg:80532728"/>
<dbReference type="EMBL" id="HQ878327">
    <property type="protein sequence ID" value="AHA93379.1"/>
    <property type="molecule type" value="Genomic_DNA"/>
</dbReference>
<feature type="region of interest" description="Disordered" evidence="3">
    <location>
        <begin position="138"/>
        <end position="170"/>
    </location>
</feature>
<gene>
    <name evidence="5" type="primary">F-Nec2</name>
</gene>
<comment type="similarity">
    <text evidence="1">Belongs to the herpesviridae glycoprotein C family.</text>
</comment>
<dbReference type="PROSITE" id="PS50835">
    <property type="entry name" value="IG_LIKE"/>
    <property type="match status" value="1"/>
</dbReference>
<dbReference type="Gene3D" id="2.60.40.10">
    <property type="entry name" value="Immunoglobulins"/>
    <property type="match status" value="1"/>
</dbReference>
<accession>V5NXH0</accession>
<feature type="compositionally biased region" description="Polar residues" evidence="3">
    <location>
        <begin position="156"/>
        <end position="170"/>
    </location>
</feature>
<dbReference type="InterPro" id="IPR013783">
    <property type="entry name" value="Ig-like_fold"/>
</dbReference>
<name>V5NXH0_9ALPH</name>
<dbReference type="SUPFAM" id="SSF48726">
    <property type="entry name" value="Immunoglobulin"/>
    <property type="match status" value="1"/>
</dbReference>
<evidence type="ECO:0000259" key="4">
    <source>
        <dbReference type="PROSITE" id="PS50835"/>
    </source>
</evidence>
<organism evidence="5 6">
    <name type="scientific">Chelonid alphaherpesvirus 5</name>
    <dbReference type="NCBI Taxonomy" id="702736"/>
    <lineage>
        <taxon>Viruses</taxon>
        <taxon>Duplodnaviria</taxon>
        <taxon>Heunggongvirae</taxon>
        <taxon>Peploviricota</taxon>
        <taxon>Herviviricetes</taxon>
        <taxon>Herpesvirales</taxon>
        <taxon>Orthoherpesviridae</taxon>
        <taxon>Alphaherpesvirinae</taxon>
        <taxon>Scutavirus</taxon>
        <taxon>Scutavirus chelonidalpha5</taxon>
    </lineage>
</organism>
<evidence type="ECO:0000313" key="5">
    <source>
        <dbReference type="EMBL" id="AHA93379.1"/>
    </source>
</evidence>
<dbReference type="InterPro" id="IPR007110">
    <property type="entry name" value="Ig-like_dom"/>
</dbReference>
<sequence length="579" mass="65340">MGVSWIWATVSLALLVDRPQAQLTPPPWAKIPCAYGHGNEGVRVVWSMTKDNRAPETVYQLVDGRVAQSNPDFRMDLSDAKKGVYDLLAKLTQQNIGAQFFCMVSAKDGHVPLHGQQAKISGSMFVKNPAGSSTYWWQPDDSPAHESKPRFPAATRTPTRNPWQPTSTNAWQWRPTDAHRENFQPWRPTAAPGHGFRPWRTTTPPPNRVFRPWEHAQAGGHPSSWVTTATPRVKPTISKVNDMVMISGRTFKYGSQGEWVPLMCRDPEVGRSDYHVRWRGHLRSGYLERMVVYPEEPGKQIPPFVALHARPEQGMFDLWVQLLPETENTFFECIVEDKNGKTLFATAGTIRRGRPPTPAPQGFDPMYGYTKDVRGKAGSDLPLPCRPWSNVANENNPVTSMKWLLLDNGGRHQTVASWTPQGGVTLTDSKKYGFSEEQAKEHVFDLLLRSVTDEDNHDLYICRMKSNFREMDVTFELKISSPTTSAQKIDDHSETEVAKPVEIEGKPAPEILPGTNETLAVFFGKQYRCVPNGEPVLEARESTSSENLVIFFGRHYHCRADGKTELHFSDSTKEQNFKK</sequence>